<name>A0A1R2CAT6_9CILI</name>
<protein>
    <submittedName>
        <fullName evidence="1">Uncharacterized protein</fullName>
    </submittedName>
</protein>
<dbReference type="InterPro" id="IPR008560">
    <property type="entry name" value="DUF842_euk"/>
</dbReference>
<organism evidence="1 2">
    <name type="scientific">Stentor coeruleus</name>
    <dbReference type="NCBI Taxonomy" id="5963"/>
    <lineage>
        <taxon>Eukaryota</taxon>
        <taxon>Sar</taxon>
        <taxon>Alveolata</taxon>
        <taxon>Ciliophora</taxon>
        <taxon>Postciliodesmatophora</taxon>
        <taxon>Heterotrichea</taxon>
        <taxon>Heterotrichida</taxon>
        <taxon>Stentoridae</taxon>
        <taxon>Stentor</taxon>
    </lineage>
</organism>
<accession>A0A1R2CAT6</accession>
<keyword evidence="2" id="KW-1185">Reference proteome</keyword>
<evidence type="ECO:0000313" key="2">
    <source>
        <dbReference type="Proteomes" id="UP000187209"/>
    </source>
</evidence>
<comment type="caution">
    <text evidence="1">The sequence shown here is derived from an EMBL/GenBank/DDBJ whole genome shotgun (WGS) entry which is preliminary data.</text>
</comment>
<sequence>MEAFYNRISGILEAKSSEFSRAIEEPHKLIIGKSYRCMSDCYSLSYSIEKCSECAEDCNSSVRNLHRELQDIVENVQSEFQGCIQNCRKVYGKNDGFLMECIEKCAKEAGEKFDTSKTLAERIINKYST</sequence>
<gene>
    <name evidence="1" type="ORF">SteCoe_12474</name>
</gene>
<dbReference type="AlphaFoldDB" id="A0A1R2CAT6"/>
<reference evidence="1 2" key="1">
    <citation type="submission" date="2016-11" db="EMBL/GenBank/DDBJ databases">
        <title>The macronuclear genome of Stentor coeruleus: a giant cell with tiny introns.</title>
        <authorList>
            <person name="Slabodnick M."/>
            <person name="Ruby J.G."/>
            <person name="Reiff S.B."/>
            <person name="Swart E.C."/>
            <person name="Gosai S."/>
            <person name="Prabakaran S."/>
            <person name="Witkowska E."/>
            <person name="Larue G.E."/>
            <person name="Fisher S."/>
            <person name="Freeman R.M."/>
            <person name="Gunawardena J."/>
            <person name="Chu W."/>
            <person name="Stover N.A."/>
            <person name="Gregory B.D."/>
            <person name="Nowacki M."/>
            <person name="Derisi J."/>
            <person name="Roy S.W."/>
            <person name="Marshall W.F."/>
            <person name="Sood P."/>
        </authorList>
    </citation>
    <scope>NUCLEOTIDE SEQUENCE [LARGE SCALE GENOMIC DNA]</scope>
    <source>
        <strain evidence="1">WM001</strain>
    </source>
</reference>
<dbReference type="Proteomes" id="UP000187209">
    <property type="component" value="Unassembled WGS sequence"/>
</dbReference>
<dbReference type="EMBL" id="MPUH01000216">
    <property type="protein sequence ID" value="OMJ86116.1"/>
    <property type="molecule type" value="Genomic_DNA"/>
</dbReference>
<evidence type="ECO:0000313" key="1">
    <source>
        <dbReference type="EMBL" id="OMJ86116.1"/>
    </source>
</evidence>
<dbReference type="Pfam" id="PF05811">
    <property type="entry name" value="DUF842"/>
    <property type="match status" value="1"/>
</dbReference>
<proteinExistence type="predicted"/>